<gene>
    <name evidence="1" type="ORF">DR999_PMT01492</name>
</gene>
<keyword evidence="2" id="KW-1185">Reference proteome</keyword>
<comment type="caution">
    <text evidence="1">The sequence shown here is derived from an EMBL/GenBank/DDBJ whole genome shotgun (WGS) entry which is preliminary data.</text>
</comment>
<evidence type="ECO:0000313" key="1">
    <source>
        <dbReference type="EMBL" id="TFK15198.1"/>
    </source>
</evidence>
<evidence type="ECO:0000313" key="2">
    <source>
        <dbReference type="Proteomes" id="UP000297703"/>
    </source>
</evidence>
<accession>A0A4D9F724</accession>
<proteinExistence type="predicted"/>
<dbReference type="Proteomes" id="UP000297703">
    <property type="component" value="Unassembled WGS sequence"/>
</dbReference>
<reference evidence="1 2" key="1">
    <citation type="submission" date="2019-04" db="EMBL/GenBank/DDBJ databases">
        <title>Draft genome of the big-headed turtle Platysternon megacephalum.</title>
        <authorList>
            <person name="Gong S."/>
        </authorList>
    </citation>
    <scope>NUCLEOTIDE SEQUENCE [LARGE SCALE GENOMIC DNA]</scope>
    <source>
        <strain evidence="1">DO16091913</strain>
        <tissue evidence="1">Muscle</tissue>
    </source>
</reference>
<reference evidence="1 2" key="2">
    <citation type="submission" date="2019-04" db="EMBL/GenBank/DDBJ databases">
        <title>The genome sequence of big-headed turtle.</title>
        <authorList>
            <person name="Gong S."/>
        </authorList>
    </citation>
    <scope>NUCLEOTIDE SEQUENCE [LARGE SCALE GENOMIC DNA]</scope>
    <source>
        <strain evidence="1">DO16091913</strain>
        <tissue evidence="1">Muscle</tissue>
    </source>
</reference>
<name>A0A4D9F724_9SAUR</name>
<organism evidence="1 2">
    <name type="scientific">Platysternon megacephalum</name>
    <name type="common">big-headed turtle</name>
    <dbReference type="NCBI Taxonomy" id="55544"/>
    <lineage>
        <taxon>Eukaryota</taxon>
        <taxon>Metazoa</taxon>
        <taxon>Chordata</taxon>
        <taxon>Craniata</taxon>
        <taxon>Vertebrata</taxon>
        <taxon>Euteleostomi</taxon>
        <taxon>Archelosauria</taxon>
        <taxon>Testudinata</taxon>
        <taxon>Testudines</taxon>
        <taxon>Cryptodira</taxon>
        <taxon>Durocryptodira</taxon>
        <taxon>Testudinoidea</taxon>
        <taxon>Platysternidae</taxon>
        <taxon>Platysternon</taxon>
    </lineage>
</organism>
<sequence>MAGRLQTRLLFPPGMSAGVSPSSMWYPSSGSKAFSSCLSLPCPCPPAPQGVERSYPLPPQSGRGLTCSYQLLFSAADVASQCEANAALELKINLRGQERELEKAG</sequence>
<protein>
    <submittedName>
        <fullName evidence="1">Death domain-containing protein 1</fullName>
    </submittedName>
</protein>
<dbReference type="AlphaFoldDB" id="A0A4D9F724"/>
<dbReference type="EMBL" id="QXTE01000006">
    <property type="protein sequence ID" value="TFK15198.1"/>
    <property type="molecule type" value="Genomic_DNA"/>
</dbReference>